<proteinExistence type="predicted"/>
<gene>
    <name evidence="1" type="ORF">SPARVUS_LOCUS8396108</name>
</gene>
<accession>A0ABN9DUP7</accession>
<name>A0ABN9DUP7_9NEOB</name>
<comment type="caution">
    <text evidence="1">The sequence shown here is derived from an EMBL/GenBank/DDBJ whole genome shotgun (WGS) entry which is preliminary data.</text>
</comment>
<evidence type="ECO:0000313" key="1">
    <source>
        <dbReference type="EMBL" id="CAI9576207.1"/>
    </source>
</evidence>
<sequence length="46" mass="5387">PIRPLYINGWTVAVQRWVAVHKRRPPFWIVFAPDRCTGPLCEVPIM</sequence>
<protein>
    <submittedName>
        <fullName evidence="1">Uncharacterized protein</fullName>
    </submittedName>
</protein>
<dbReference type="EMBL" id="CATNWA010014813">
    <property type="protein sequence ID" value="CAI9576207.1"/>
    <property type="molecule type" value="Genomic_DNA"/>
</dbReference>
<organism evidence="1 2">
    <name type="scientific">Staurois parvus</name>
    <dbReference type="NCBI Taxonomy" id="386267"/>
    <lineage>
        <taxon>Eukaryota</taxon>
        <taxon>Metazoa</taxon>
        <taxon>Chordata</taxon>
        <taxon>Craniata</taxon>
        <taxon>Vertebrata</taxon>
        <taxon>Euteleostomi</taxon>
        <taxon>Amphibia</taxon>
        <taxon>Batrachia</taxon>
        <taxon>Anura</taxon>
        <taxon>Neobatrachia</taxon>
        <taxon>Ranoidea</taxon>
        <taxon>Ranidae</taxon>
        <taxon>Staurois</taxon>
    </lineage>
</organism>
<keyword evidence="2" id="KW-1185">Reference proteome</keyword>
<feature type="non-terminal residue" evidence="1">
    <location>
        <position position="1"/>
    </location>
</feature>
<reference evidence="1" key="1">
    <citation type="submission" date="2023-05" db="EMBL/GenBank/DDBJ databases">
        <authorList>
            <person name="Stuckert A."/>
        </authorList>
    </citation>
    <scope>NUCLEOTIDE SEQUENCE</scope>
</reference>
<dbReference type="Proteomes" id="UP001162483">
    <property type="component" value="Unassembled WGS sequence"/>
</dbReference>
<evidence type="ECO:0000313" key="2">
    <source>
        <dbReference type="Proteomes" id="UP001162483"/>
    </source>
</evidence>